<dbReference type="EMBL" id="QGMK01000870">
    <property type="protein sequence ID" value="TVY76078.1"/>
    <property type="molecule type" value="Genomic_DNA"/>
</dbReference>
<dbReference type="PANTHER" id="PTHR34117">
    <property type="entry name" value="STYLE CELL-CYCLE INHIBITOR 1"/>
    <property type="match status" value="1"/>
</dbReference>
<dbReference type="InterPro" id="IPR044688">
    <property type="entry name" value="SCI-1-like"/>
</dbReference>
<reference evidence="2 3" key="1">
    <citation type="submission" date="2018-05" db="EMBL/GenBank/DDBJ databases">
        <title>Genome sequencing and assembly of the regulated plant pathogen Lachnellula willkommii and related sister species for the development of diagnostic species identification markers.</title>
        <authorList>
            <person name="Giroux E."/>
            <person name="Bilodeau G."/>
        </authorList>
    </citation>
    <scope>NUCLEOTIDE SEQUENCE [LARGE SCALE GENOMIC DNA]</scope>
    <source>
        <strain evidence="2 3">CBS 268.59</strain>
    </source>
</reference>
<dbReference type="AlphaFoldDB" id="A0A8T9C1Z4"/>
<name>A0A8T9C1Z4_9HELO</name>
<feature type="compositionally biased region" description="Polar residues" evidence="1">
    <location>
        <begin position="135"/>
        <end position="145"/>
    </location>
</feature>
<feature type="compositionally biased region" description="Basic and acidic residues" evidence="1">
    <location>
        <begin position="231"/>
        <end position="259"/>
    </location>
</feature>
<proteinExistence type="predicted"/>
<feature type="region of interest" description="Disordered" evidence="1">
    <location>
        <begin position="231"/>
        <end position="294"/>
    </location>
</feature>
<dbReference type="PANTHER" id="PTHR34117:SF1">
    <property type="entry name" value="STYLE CELL-CYCLE INHIBITOR 1"/>
    <property type="match status" value="1"/>
</dbReference>
<protein>
    <submittedName>
        <fullName evidence="2">Uncharacterized protein</fullName>
    </submittedName>
</protein>
<gene>
    <name evidence="2" type="ORF">LSUE1_G005435</name>
</gene>
<evidence type="ECO:0000313" key="3">
    <source>
        <dbReference type="Proteomes" id="UP000469558"/>
    </source>
</evidence>
<feature type="compositionally biased region" description="Basic and acidic residues" evidence="1">
    <location>
        <begin position="278"/>
        <end position="294"/>
    </location>
</feature>
<evidence type="ECO:0000313" key="2">
    <source>
        <dbReference type="EMBL" id="TVY76078.1"/>
    </source>
</evidence>
<feature type="compositionally biased region" description="Basic and acidic residues" evidence="1">
    <location>
        <begin position="1"/>
        <end position="26"/>
    </location>
</feature>
<organism evidence="2 3">
    <name type="scientific">Lachnellula suecica</name>
    <dbReference type="NCBI Taxonomy" id="602035"/>
    <lineage>
        <taxon>Eukaryota</taxon>
        <taxon>Fungi</taxon>
        <taxon>Dikarya</taxon>
        <taxon>Ascomycota</taxon>
        <taxon>Pezizomycotina</taxon>
        <taxon>Leotiomycetes</taxon>
        <taxon>Helotiales</taxon>
        <taxon>Lachnaceae</taxon>
        <taxon>Lachnellula</taxon>
    </lineage>
</organism>
<feature type="region of interest" description="Disordered" evidence="1">
    <location>
        <begin position="1"/>
        <end position="68"/>
    </location>
</feature>
<keyword evidence="3" id="KW-1185">Reference proteome</keyword>
<comment type="caution">
    <text evidence="2">The sequence shown here is derived from an EMBL/GenBank/DDBJ whole genome shotgun (WGS) entry which is preliminary data.</text>
</comment>
<feature type="region of interest" description="Disordered" evidence="1">
    <location>
        <begin position="108"/>
        <end position="196"/>
    </location>
</feature>
<accession>A0A8T9C1Z4</accession>
<feature type="compositionally biased region" description="Basic residues" evidence="1">
    <location>
        <begin position="27"/>
        <end position="45"/>
    </location>
</feature>
<dbReference type="OrthoDB" id="2139939at2759"/>
<feature type="compositionally biased region" description="Basic and acidic residues" evidence="1">
    <location>
        <begin position="150"/>
        <end position="159"/>
    </location>
</feature>
<dbReference type="Proteomes" id="UP000469558">
    <property type="component" value="Unassembled WGS sequence"/>
</dbReference>
<evidence type="ECO:0000256" key="1">
    <source>
        <dbReference type="SAM" id="MobiDB-lite"/>
    </source>
</evidence>
<sequence length="336" mass="38565">MADRSQRHRDGDRPRDTRSRSPGREHSHSKRTRSPHTRHHHRRKRSPEAAPKELPYSSRPLTKKDYGAFKPMFGSYLDIQKGKLLDDLDEKEAQGRWKSFIGKWNRGELSEGWYDPSTLQKAIKSTEEEPEPKSGNAQLNPSTSGAPRRAHPEARKAGDDSDSDDSIGPTLPGQESRSRGDRMGPSIPNMQDLELKREMAAEDGLAYRDDIRFARKVDRKEQKAALDELVPRAEAGTRERQLEKKKEVNEKMKSFREKSPGAAEVPDTELMGGGDGIDGYKKEKQEFERKKNDRELRKEEILRARMEEREERLQVHRAKEEGTMAMLKALAKQRFG</sequence>